<comment type="caution">
    <text evidence="1">The sequence shown here is derived from an EMBL/GenBank/DDBJ whole genome shotgun (WGS) entry which is preliminary data.</text>
</comment>
<dbReference type="PANTHER" id="PTHR43481:SF4">
    <property type="entry name" value="GLYCEROL-1-PHOSPHATE PHOSPHOHYDROLASE 1-RELATED"/>
    <property type="match status" value="1"/>
</dbReference>
<dbReference type="InterPro" id="IPR023198">
    <property type="entry name" value="PGP-like_dom2"/>
</dbReference>
<sequence length="222" mass="24061">MTTELFVQGIIFDLDGTLLDTHAVTERVYTAEALKYNLDPAPILSYLHGVPTLQVLQKHYPPSTHTVEYAKGMELDCAKDLDGIAVIPGTLELLKSIPTGKWSVFTSGMRHLALPRLNHLGIEKPEVFVTPEDIVNGKPHPEGYVEAAKRMGLDSRDCVVFEDAAAGIRSGCSAGAVVVGVRTQLSDKELRDAGASYTIKDMTKVKASLNQDGLLAITIDET</sequence>
<dbReference type="SFLD" id="SFLDG01129">
    <property type="entry name" value="C1.5:_HAD__Beta-PGM__Phosphata"/>
    <property type="match status" value="1"/>
</dbReference>
<protein>
    <submittedName>
        <fullName evidence="1">DL-glycerol-3-phosphatase</fullName>
    </submittedName>
</protein>
<dbReference type="Gene3D" id="3.40.50.1000">
    <property type="entry name" value="HAD superfamily/HAD-like"/>
    <property type="match status" value="1"/>
</dbReference>
<keyword evidence="2" id="KW-1185">Reference proteome</keyword>
<dbReference type="Pfam" id="PF00702">
    <property type="entry name" value="Hydrolase"/>
    <property type="match status" value="1"/>
</dbReference>
<proteinExistence type="predicted"/>
<dbReference type="InterPro" id="IPR006439">
    <property type="entry name" value="HAD-SF_hydro_IA"/>
</dbReference>
<dbReference type="SFLD" id="SFLDS00003">
    <property type="entry name" value="Haloacid_Dehalogenase"/>
    <property type="match status" value="1"/>
</dbReference>
<evidence type="ECO:0000313" key="2">
    <source>
        <dbReference type="Proteomes" id="UP001140094"/>
    </source>
</evidence>
<dbReference type="OrthoDB" id="40579at2759"/>
<dbReference type="Gene3D" id="1.10.150.240">
    <property type="entry name" value="Putative phosphatase, domain 2"/>
    <property type="match status" value="1"/>
</dbReference>
<dbReference type="InterPro" id="IPR023214">
    <property type="entry name" value="HAD_sf"/>
</dbReference>
<dbReference type="EMBL" id="JANBUO010000900">
    <property type="protein sequence ID" value="KAJ2800929.1"/>
    <property type="molecule type" value="Genomic_DNA"/>
</dbReference>
<evidence type="ECO:0000313" key="1">
    <source>
        <dbReference type="EMBL" id="KAJ2800929.1"/>
    </source>
</evidence>
<dbReference type="GO" id="GO:0050308">
    <property type="term" value="F:sugar-phosphatase activity"/>
    <property type="evidence" value="ECO:0007669"/>
    <property type="project" value="TreeGrafter"/>
</dbReference>
<reference evidence="1" key="1">
    <citation type="submission" date="2022-07" db="EMBL/GenBank/DDBJ databases">
        <title>Phylogenomic reconstructions and comparative analyses of Kickxellomycotina fungi.</title>
        <authorList>
            <person name="Reynolds N.K."/>
            <person name="Stajich J.E."/>
            <person name="Barry K."/>
            <person name="Grigoriev I.V."/>
            <person name="Crous P."/>
            <person name="Smith M.E."/>
        </authorList>
    </citation>
    <scope>NUCLEOTIDE SEQUENCE</scope>
    <source>
        <strain evidence="1">NRRL 1565</strain>
    </source>
</reference>
<dbReference type="PANTHER" id="PTHR43481">
    <property type="entry name" value="FRUCTOSE-1-PHOSPHATE PHOSPHATASE"/>
    <property type="match status" value="1"/>
</dbReference>
<accession>A0A9W8LTN3</accession>
<dbReference type="Proteomes" id="UP001140094">
    <property type="component" value="Unassembled WGS sequence"/>
</dbReference>
<dbReference type="InterPro" id="IPR051806">
    <property type="entry name" value="HAD-like_SPP"/>
</dbReference>
<dbReference type="SUPFAM" id="SSF56784">
    <property type="entry name" value="HAD-like"/>
    <property type="match status" value="1"/>
</dbReference>
<name>A0A9W8LTN3_9FUNG</name>
<dbReference type="AlphaFoldDB" id="A0A9W8LTN3"/>
<organism evidence="1 2">
    <name type="scientific">Coemansia guatemalensis</name>
    <dbReference type="NCBI Taxonomy" id="2761395"/>
    <lineage>
        <taxon>Eukaryota</taxon>
        <taxon>Fungi</taxon>
        <taxon>Fungi incertae sedis</taxon>
        <taxon>Zoopagomycota</taxon>
        <taxon>Kickxellomycotina</taxon>
        <taxon>Kickxellomycetes</taxon>
        <taxon>Kickxellales</taxon>
        <taxon>Kickxellaceae</taxon>
        <taxon>Coemansia</taxon>
    </lineage>
</organism>
<dbReference type="NCBIfam" id="TIGR01509">
    <property type="entry name" value="HAD-SF-IA-v3"/>
    <property type="match status" value="1"/>
</dbReference>
<gene>
    <name evidence="1" type="primary">GPP1</name>
    <name evidence="1" type="ORF">H4R20_003871</name>
</gene>
<dbReference type="InterPro" id="IPR036412">
    <property type="entry name" value="HAD-like_sf"/>
</dbReference>